<evidence type="ECO:0000256" key="1">
    <source>
        <dbReference type="SAM" id="Phobius"/>
    </source>
</evidence>
<accession>A0ABQ0L736</accession>
<dbReference type="EMBL" id="DF842918">
    <property type="protein sequence ID" value="GAT46930.1"/>
    <property type="molecule type" value="Genomic_DNA"/>
</dbReference>
<keyword evidence="1" id="KW-0472">Membrane</keyword>
<gene>
    <name evidence="2" type="ORF">MCHLO_04423</name>
</gene>
<evidence type="ECO:0000313" key="2">
    <source>
        <dbReference type="EMBL" id="GAT46930.1"/>
    </source>
</evidence>
<keyword evidence="3" id="KW-1185">Reference proteome</keyword>
<feature type="transmembrane region" description="Helical" evidence="1">
    <location>
        <begin position="27"/>
        <end position="49"/>
    </location>
</feature>
<sequence>MASTPDGVSDDTTIASSVLSAVPIPRWLAHTVLIALPILAMIIVFARAASPTRRSAALRNAMNELERVWWCVCEEGLSSERFKELHAELIRSENMLFLNFSSLTVERVRNEGVELREKALNESLSLRGNLRAMVGPLWFKLHRCTREIKILTAKLEILEARQLAMEGHLTIEKRVSALFIVNTLFHKEQ</sequence>
<protein>
    <submittedName>
        <fullName evidence="2">Uncharacterized protein</fullName>
    </submittedName>
</protein>
<evidence type="ECO:0000313" key="3">
    <source>
        <dbReference type="Proteomes" id="UP000815677"/>
    </source>
</evidence>
<dbReference type="Proteomes" id="UP000815677">
    <property type="component" value="Unassembled WGS sequence"/>
</dbReference>
<proteinExistence type="predicted"/>
<reference evidence="2" key="1">
    <citation type="submission" date="2014-09" db="EMBL/GenBank/DDBJ databases">
        <title>Genome sequence of the luminous mushroom Mycena chlorophos for searching fungal bioluminescence genes.</title>
        <authorList>
            <person name="Tanaka Y."/>
            <person name="Kasuga D."/>
            <person name="Oba Y."/>
            <person name="Hase S."/>
            <person name="Sato K."/>
            <person name="Oba Y."/>
            <person name="Sakakibara Y."/>
        </authorList>
    </citation>
    <scope>NUCLEOTIDE SEQUENCE</scope>
</reference>
<keyword evidence="1" id="KW-1133">Transmembrane helix</keyword>
<keyword evidence="1" id="KW-0812">Transmembrane</keyword>
<name>A0ABQ0L736_MYCCL</name>
<organism evidence="2 3">
    <name type="scientific">Mycena chlorophos</name>
    <name type="common">Agaric fungus</name>
    <name type="synonym">Agaricus chlorophos</name>
    <dbReference type="NCBI Taxonomy" id="658473"/>
    <lineage>
        <taxon>Eukaryota</taxon>
        <taxon>Fungi</taxon>
        <taxon>Dikarya</taxon>
        <taxon>Basidiomycota</taxon>
        <taxon>Agaricomycotina</taxon>
        <taxon>Agaricomycetes</taxon>
        <taxon>Agaricomycetidae</taxon>
        <taxon>Agaricales</taxon>
        <taxon>Marasmiineae</taxon>
        <taxon>Mycenaceae</taxon>
        <taxon>Mycena</taxon>
    </lineage>
</organism>